<feature type="domain" description="Sigma-54 factor interaction" evidence="6">
    <location>
        <begin position="178"/>
        <end position="411"/>
    </location>
</feature>
<protein>
    <submittedName>
        <fullName evidence="7">Sigma 54-dependent transcriptional activator</fullName>
    </submittedName>
</protein>
<evidence type="ECO:0000256" key="2">
    <source>
        <dbReference type="ARBA" id="ARBA00022840"/>
    </source>
</evidence>
<dbReference type="GO" id="GO:0003677">
    <property type="term" value="F:DNA binding"/>
    <property type="evidence" value="ECO:0007669"/>
    <property type="project" value="UniProtKB-KW"/>
</dbReference>
<dbReference type="Pfam" id="PF25601">
    <property type="entry name" value="AAA_lid_14"/>
    <property type="match status" value="1"/>
</dbReference>
<dbReference type="eggNOG" id="COG3829">
    <property type="taxonomic scope" value="Bacteria"/>
</dbReference>
<dbReference type="PROSITE" id="PS50045">
    <property type="entry name" value="SIGMA54_INTERACT_4"/>
    <property type="match status" value="1"/>
</dbReference>
<evidence type="ECO:0000256" key="4">
    <source>
        <dbReference type="ARBA" id="ARBA00023125"/>
    </source>
</evidence>
<gene>
    <name evidence="7" type="ORF">GMES_0980</name>
</gene>
<evidence type="ECO:0000256" key="5">
    <source>
        <dbReference type="ARBA" id="ARBA00023163"/>
    </source>
</evidence>
<dbReference type="Pfam" id="PF00158">
    <property type="entry name" value="Sigma54_activat"/>
    <property type="match status" value="1"/>
</dbReference>
<dbReference type="PROSITE" id="PS00688">
    <property type="entry name" value="SIGMA54_INTERACT_3"/>
    <property type="match status" value="1"/>
</dbReference>
<dbReference type="SUPFAM" id="SSF52540">
    <property type="entry name" value="P-loop containing nucleoside triphosphate hydrolases"/>
    <property type="match status" value="1"/>
</dbReference>
<dbReference type="Proteomes" id="UP000006263">
    <property type="component" value="Unassembled WGS sequence"/>
</dbReference>
<dbReference type="InterPro" id="IPR002078">
    <property type="entry name" value="Sigma_54_int"/>
</dbReference>
<dbReference type="FunFam" id="3.40.50.300:FF:000006">
    <property type="entry name" value="DNA-binding transcriptional regulator NtrC"/>
    <property type="match status" value="1"/>
</dbReference>
<evidence type="ECO:0000256" key="3">
    <source>
        <dbReference type="ARBA" id="ARBA00023015"/>
    </source>
</evidence>
<dbReference type="Gene3D" id="1.10.10.60">
    <property type="entry name" value="Homeodomain-like"/>
    <property type="match status" value="1"/>
</dbReference>
<dbReference type="PANTHER" id="PTHR32071">
    <property type="entry name" value="TRANSCRIPTIONAL REGULATORY PROTEIN"/>
    <property type="match status" value="1"/>
</dbReference>
<keyword evidence="3" id="KW-0805">Transcription regulation</keyword>
<dbReference type="RefSeq" id="WP_006991430.1">
    <property type="nucleotide sequence ID" value="NZ_BAEP01000020.1"/>
</dbReference>
<dbReference type="CDD" id="cd00009">
    <property type="entry name" value="AAA"/>
    <property type="match status" value="1"/>
</dbReference>
<dbReference type="InterPro" id="IPR058031">
    <property type="entry name" value="AAA_lid_NorR"/>
</dbReference>
<dbReference type="InterPro" id="IPR027417">
    <property type="entry name" value="P-loop_NTPase"/>
</dbReference>
<sequence>MNTLLTWLGKTDIDKALEDQEAALATIALNNDKPFDKIVILASAWDSEWEGYLGWLKARLVASKRPFADVAIHRAKIKTPIDYETILSESNIWIDKLSNESKKLTISLTSGTPAMIATAVILGKARSNVEFIQSSEKVGIIKPNIPVDFAKAYVKSAAKGMANKALKDPNVAKSLSEIIAKSPDMLDIIRKAKILAGSELPVLVLGETGTGKEVMSNAIHIDSLRADKPFKAVNCGALPQSLVDTILFGHEKGAFTGADKQHKGLFEQADGGTLFLDEVGELPADVQVKLLRVLQEGSITRVGGSESIHIDVRIIAATHRDLLKMVEANDFREDLFYRLAVGVIHIPSLRERTQDIPILVAELMAEINVAASTQHSNKSKNISEKGMEFILSQPWPGNIRELWNTLNRASLWGEGGEVSEIDLSDAIINRLITHEMADVTLSFNDKVDIIQLTDRYQKSYIRAALKASGNVKKHATQMLGLKDHQTLSNWMKRLDIDSGK</sequence>
<dbReference type="Gene3D" id="3.40.50.300">
    <property type="entry name" value="P-loop containing nucleotide triphosphate hydrolases"/>
    <property type="match status" value="1"/>
</dbReference>
<dbReference type="GO" id="GO:0005524">
    <property type="term" value="F:ATP binding"/>
    <property type="evidence" value="ECO:0007669"/>
    <property type="project" value="UniProtKB-KW"/>
</dbReference>
<dbReference type="Gene3D" id="1.10.8.60">
    <property type="match status" value="1"/>
</dbReference>
<keyword evidence="4" id="KW-0238">DNA-binding</keyword>
<dbReference type="PROSITE" id="PS00675">
    <property type="entry name" value="SIGMA54_INTERACT_1"/>
    <property type="match status" value="1"/>
</dbReference>
<reference evidence="7 8" key="1">
    <citation type="journal article" date="2017" name="Antonie Van Leeuwenhoek">
        <title>Rhizobium rhizosphaerae sp. nov., a novel species isolated from rice rhizosphere.</title>
        <authorList>
            <person name="Zhao J.J."/>
            <person name="Zhang J."/>
            <person name="Zhang R.J."/>
            <person name="Zhang C.W."/>
            <person name="Yin H.Q."/>
            <person name="Zhang X.X."/>
        </authorList>
    </citation>
    <scope>NUCLEOTIDE SEQUENCE [LARGE SCALE GENOMIC DNA]</scope>
    <source>
        <strain evidence="7 8">KMM 241</strain>
    </source>
</reference>
<dbReference type="InterPro" id="IPR025943">
    <property type="entry name" value="Sigma_54_int_dom_ATP-bd_2"/>
</dbReference>
<comment type="caution">
    <text evidence="7">The sequence shown here is derived from an EMBL/GenBank/DDBJ whole genome shotgun (WGS) entry which is preliminary data.</text>
</comment>
<dbReference type="AlphaFoldDB" id="K6XRN9"/>
<proteinExistence type="predicted"/>
<dbReference type="GO" id="GO:0006355">
    <property type="term" value="P:regulation of DNA-templated transcription"/>
    <property type="evidence" value="ECO:0007669"/>
    <property type="project" value="InterPro"/>
</dbReference>
<dbReference type="InterPro" id="IPR003593">
    <property type="entry name" value="AAA+_ATPase"/>
</dbReference>
<evidence type="ECO:0000313" key="7">
    <source>
        <dbReference type="EMBL" id="GAC23279.1"/>
    </source>
</evidence>
<dbReference type="PROSITE" id="PS00676">
    <property type="entry name" value="SIGMA54_INTERACT_2"/>
    <property type="match status" value="1"/>
</dbReference>
<accession>K6XRN9</accession>
<evidence type="ECO:0000259" key="6">
    <source>
        <dbReference type="PROSITE" id="PS50045"/>
    </source>
</evidence>
<evidence type="ECO:0000256" key="1">
    <source>
        <dbReference type="ARBA" id="ARBA00022741"/>
    </source>
</evidence>
<keyword evidence="2" id="KW-0067">ATP-binding</keyword>
<evidence type="ECO:0000313" key="8">
    <source>
        <dbReference type="Proteomes" id="UP000006263"/>
    </source>
</evidence>
<organism evidence="7 8">
    <name type="scientific">Paraglaciecola mesophila KMM 241</name>
    <dbReference type="NCBI Taxonomy" id="1128912"/>
    <lineage>
        <taxon>Bacteria</taxon>
        <taxon>Pseudomonadati</taxon>
        <taxon>Pseudomonadota</taxon>
        <taxon>Gammaproteobacteria</taxon>
        <taxon>Alteromonadales</taxon>
        <taxon>Alteromonadaceae</taxon>
        <taxon>Paraglaciecola</taxon>
    </lineage>
</organism>
<dbReference type="PANTHER" id="PTHR32071:SF117">
    <property type="entry name" value="PTS-DEPENDENT DIHYDROXYACETONE KINASE OPERON REGULATORY PROTEIN-RELATED"/>
    <property type="match status" value="1"/>
</dbReference>
<dbReference type="InterPro" id="IPR025662">
    <property type="entry name" value="Sigma_54_int_dom_ATP-bd_1"/>
</dbReference>
<dbReference type="OrthoDB" id="9804019at2"/>
<dbReference type="InterPro" id="IPR025944">
    <property type="entry name" value="Sigma_54_int_dom_CS"/>
</dbReference>
<dbReference type="EMBL" id="BAEP01000020">
    <property type="protein sequence ID" value="GAC23279.1"/>
    <property type="molecule type" value="Genomic_DNA"/>
</dbReference>
<dbReference type="SMART" id="SM00382">
    <property type="entry name" value="AAA"/>
    <property type="match status" value="1"/>
</dbReference>
<keyword evidence="1" id="KW-0547">Nucleotide-binding</keyword>
<name>K6XRN9_9ALTE</name>
<keyword evidence="5" id="KW-0804">Transcription</keyword>